<dbReference type="Proteomes" id="UP000614058">
    <property type="component" value="Unassembled WGS sequence"/>
</dbReference>
<dbReference type="SUPFAM" id="SSF52540">
    <property type="entry name" value="P-loop containing nucleoside triphosphate hydrolases"/>
    <property type="match status" value="1"/>
</dbReference>
<dbReference type="Gene3D" id="3.40.50.300">
    <property type="entry name" value="P-loop containing nucleotide triphosphate hydrolases"/>
    <property type="match status" value="1"/>
</dbReference>
<protein>
    <submittedName>
        <fullName evidence="1">Uncharacterized protein</fullName>
    </submittedName>
</protein>
<accession>A0ABS1BT97</accession>
<dbReference type="RefSeq" id="WP_200522583.1">
    <property type="nucleotide sequence ID" value="NZ_JAEHNZ010000002.1"/>
</dbReference>
<dbReference type="Pfam" id="PF13671">
    <property type="entry name" value="AAA_33"/>
    <property type="match status" value="1"/>
</dbReference>
<keyword evidence="2" id="KW-1185">Reference proteome</keyword>
<dbReference type="EMBL" id="JAEHNZ010000002">
    <property type="protein sequence ID" value="MBK0396515.1"/>
    <property type="molecule type" value="Genomic_DNA"/>
</dbReference>
<comment type="caution">
    <text evidence="1">The sequence shown here is derived from an EMBL/GenBank/DDBJ whole genome shotgun (WGS) entry which is preliminary data.</text>
</comment>
<proteinExistence type="predicted"/>
<dbReference type="InterPro" id="IPR027417">
    <property type="entry name" value="P-loop_NTPase"/>
</dbReference>
<evidence type="ECO:0000313" key="1">
    <source>
        <dbReference type="EMBL" id="MBK0396515.1"/>
    </source>
</evidence>
<evidence type="ECO:0000313" key="2">
    <source>
        <dbReference type="Proteomes" id="UP000614058"/>
    </source>
</evidence>
<gene>
    <name evidence="1" type="ORF">JDW22_07965</name>
</gene>
<reference evidence="1 2" key="1">
    <citation type="journal article" date="2021" name="Pathogens">
        <title>Isolation and Characterization of Kingella bonacorsii sp. nov., A Novel Kingella Species Detected in a Stable Periodontitis Subject.</title>
        <authorList>
            <person name="Antezack A."/>
            <person name="Boxberger M."/>
            <person name="Rolland C."/>
            <person name="Monnet-Corti V."/>
            <person name="La Scola B."/>
        </authorList>
    </citation>
    <scope>NUCLEOTIDE SEQUENCE [LARGE SCALE GENOMIC DNA]</scope>
    <source>
        <strain evidence="1 2">Marseille-Q4569</strain>
    </source>
</reference>
<organism evidence="1 2">
    <name type="scientific">Kingella bonacorsii</name>
    <dbReference type="NCBI Taxonomy" id="2796361"/>
    <lineage>
        <taxon>Bacteria</taxon>
        <taxon>Pseudomonadati</taxon>
        <taxon>Pseudomonadota</taxon>
        <taxon>Betaproteobacteria</taxon>
        <taxon>Neisseriales</taxon>
        <taxon>Neisseriaceae</taxon>
        <taxon>Kingella</taxon>
    </lineage>
</organism>
<name>A0ABS1BT97_9NEIS</name>
<sequence>MQKFILLRGHEGAGKTTYAAQLIAQFQRDYPQARIVYIDNDQALTDPQGNYRFDFEQFAAAHRQNQARQQAAFEYGKAHPQADLLIINANPNQKRKTCEAMLATARSHGFTTETYRLHHFHPNLHGVSPEEVAQSYARLNANPVDGEIHIGKVDEKSTNCYD</sequence>